<name>A0ABR8KQ76_9SPHN</name>
<protein>
    <submittedName>
        <fullName evidence="4">VOC family protein</fullName>
    </submittedName>
</protein>
<keyword evidence="2" id="KW-0732">Signal</keyword>
<dbReference type="RefSeq" id="WP_190788306.1">
    <property type="nucleotide sequence ID" value="NZ_JACXLC010000001.1"/>
</dbReference>
<feature type="chain" id="PRO_5045086694" evidence="2">
    <location>
        <begin position="24"/>
        <end position="350"/>
    </location>
</feature>
<dbReference type="Pfam" id="PF00903">
    <property type="entry name" value="Glyoxalase"/>
    <property type="match status" value="2"/>
</dbReference>
<dbReference type="Gene3D" id="3.10.180.10">
    <property type="entry name" value="2,3-Dihydroxybiphenyl 1,2-Dioxygenase, domain 1"/>
    <property type="match status" value="2"/>
</dbReference>
<dbReference type="PROSITE" id="PS51257">
    <property type="entry name" value="PROKAR_LIPOPROTEIN"/>
    <property type="match status" value="1"/>
</dbReference>
<feature type="domain" description="VOC" evidence="3">
    <location>
        <begin position="188"/>
        <end position="325"/>
    </location>
</feature>
<dbReference type="InterPro" id="IPR051785">
    <property type="entry name" value="MMCE/EMCE_epimerase"/>
</dbReference>
<comment type="caution">
    <text evidence="4">The sequence shown here is derived from an EMBL/GenBank/DDBJ whole genome shotgun (WGS) entry which is preliminary data.</text>
</comment>
<feature type="signal peptide" evidence="2">
    <location>
        <begin position="1"/>
        <end position="23"/>
    </location>
</feature>
<dbReference type="InterPro" id="IPR037523">
    <property type="entry name" value="VOC_core"/>
</dbReference>
<dbReference type="PROSITE" id="PS51819">
    <property type="entry name" value="VOC"/>
    <property type="match status" value="2"/>
</dbReference>
<dbReference type="SUPFAM" id="SSF54593">
    <property type="entry name" value="Glyoxalase/Bleomycin resistance protein/Dihydroxybiphenyl dioxygenase"/>
    <property type="match status" value="2"/>
</dbReference>
<evidence type="ECO:0000259" key="3">
    <source>
        <dbReference type="PROSITE" id="PS51819"/>
    </source>
</evidence>
<evidence type="ECO:0000313" key="4">
    <source>
        <dbReference type="EMBL" id="MBD2842882.1"/>
    </source>
</evidence>
<dbReference type="InterPro" id="IPR029068">
    <property type="entry name" value="Glyas_Bleomycin-R_OHBP_Dase"/>
</dbReference>
<dbReference type="InterPro" id="IPR004360">
    <property type="entry name" value="Glyas_Fos-R_dOase_dom"/>
</dbReference>
<evidence type="ECO:0000313" key="5">
    <source>
        <dbReference type="Proteomes" id="UP000635384"/>
    </source>
</evidence>
<dbReference type="PANTHER" id="PTHR43048:SF3">
    <property type="entry name" value="METHYLMALONYL-COA EPIMERASE, MITOCHONDRIAL"/>
    <property type="match status" value="1"/>
</dbReference>
<gene>
    <name evidence="4" type="ORF">IB285_11530</name>
</gene>
<accession>A0ABR8KQ76</accession>
<feature type="domain" description="VOC" evidence="3">
    <location>
        <begin position="37"/>
        <end position="178"/>
    </location>
</feature>
<organism evidence="4 5">
    <name type="scientific">Erythrobacter rubeus</name>
    <dbReference type="NCBI Taxonomy" id="2760803"/>
    <lineage>
        <taxon>Bacteria</taxon>
        <taxon>Pseudomonadati</taxon>
        <taxon>Pseudomonadota</taxon>
        <taxon>Alphaproteobacteria</taxon>
        <taxon>Sphingomonadales</taxon>
        <taxon>Erythrobacteraceae</taxon>
        <taxon>Erythrobacter/Porphyrobacter group</taxon>
        <taxon>Erythrobacter</taxon>
    </lineage>
</organism>
<sequence>MKRATAMAMAAFALASCSTTQTAQFEAAPADPDAILGVHHVGITVSDIDETIAFYSAAVDFEVVERRMIDASAFPAEILTKRDGAIEVALIETPTVFLVLTDIEPGVAAEPDRRSVIGPGYTHICWQTQSDNSGYKRFREAGLDMLSRGDDAVDLGGYGVTYAYGFDPDGIMIEMEQLERPRRQDDAWLTHIANVPGDKAVMVDFYTKVLGYGPHREIGETRMETIDEVVDIDGTVVTASWFATWNFELEFWNYKSPETPLSRTDWTLERIGYNSLSFEVTDLAGTIARLRPQGIEFAGPTFTLGGWQMQYARDPEGNLLAFQQNISAGADRSIHDKRWHDPASYPLPPL</sequence>
<dbReference type="PANTHER" id="PTHR43048">
    <property type="entry name" value="METHYLMALONYL-COA EPIMERASE"/>
    <property type="match status" value="1"/>
</dbReference>
<keyword evidence="5" id="KW-1185">Reference proteome</keyword>
<keyword evidence="1" id="KW-0479">Metal-binding</keyword>
<dbReference type="CDD" id="cd06587">
    <property type="entry name" value="VOC"/>
    <property type="match status" value="1"/>
</dbReference>
<dbReference type="EMBL" id="JACXLC010000001">
    <property type="protein sequence ID" value="MBD2842882.1"/>
    <property type="molecule type" value="Genomic_DNA"/>
</dbReference>
<reference evidence="4 5" key="1">
    <citation type="submission" date="2020-09" db="EMBL/GenBank/DDBJ databases">
        <authorList>
            <person name="Yoon J.-W."/>
        </authorList>
    </citation>
    <scope>NUCLEOTIDE SEQUENCE [LARGE SCALE GENOMIC DNA]</scope>
    <source>
        <strain evidence="4 5">KMU-140</strain>
    </source>
</reference>
<evidence type="ECO:0000256" key="2">
    <source>
        <dbReference type="SAM" id="SignalP"/>
    </source>
</evidence>
<proteinExistence type="predicted"/>
<dbReference type="Proteomes" id="UP000635384">
    <property type="component" value="Unassembled WGS sequence"/>
</dbReference>
<evidence type="ECO:0000256" key="1">
    <source>
        <dbReference type="ARBA" id="ARBA00022723"/>
    </source>
</evidence>